<proteinExistence type="predicted"/>
<protein>
    <submittedName>
        <fullName evidence="1">Uncharacterized protein</fullName>
    </submittedName>
</protein>
<organism evidence="2">
    <name type="scientific">Caenorhabditis remanei</name>
    <name type="common">Caenorhabditis vulgaris</name>
    <dbReference type="NCBI Taxonomy" id="31234"/>
    <lineage>
        <taxon>Eukaryota</taxon>
        <taxon>Metazoa</taxon>
        <taxon>Ecdysozoa</taxon>
        <taxon>Nematoda</taxon>
        <taxon>Chromadorea</taxon>
        <taxon>Rhabditida</taxon>
        <taxon>Rhabditina</taxon>
        <taxon>Rhabditomorpha</taxon>
        <taxon>Rhabditoidea</taxon>
        <taxon>Rhabditidae</taxon>
        <taxon>Peloderinae</taxon>
        <taxon>Caenorhabditis</taxon>
    </lineage>
</organism>
<dbReference type="Proteomes" id="UP000008281">
    <property type="component" value="Unassembled WGS sequence"/>
</dbReference>
<dbReference type="EMBL" id="DS268421">
    <property type="protein sequence ID" value="EFO88718.1"/>
    <property type="molecule type" value="Genomic_DNA"/>
</dbReference>
<evidence type="ECO:0000313" key="1">
    <source>
        <dbReference type="EMBL" id="EFO88718.1"/>
    </source>
</evidence>
<dbReference type="InterPro" id="IPR012674">
    <property type="entry name" value="Calycin"/>
</dbReference>
<accession>E3M108</accession>
<evidence type="ECO:0000313" key="2">
    <source>
        <dbReference type="Proteomes" id="UP000008281"/>
    </source>
</evidence>
<dbReference type="SUPFAM" id="SSF50814">
    <property type="entry name" value="Lipocalins"/>
    <property type="match status" value="1"/>
</dbReference>
<dbReference type="HOGENOM" id="CLU_650911_0_0_1"/>
<reference evidence="1" key="1">
    <citation type="submission" date="2007-07" db="EMBL/GenBank/DDBJ databases">
        <title>PCAP assembly of the Caenorhabditis remanei genome.</title>
        <authorList>
            <consortium name="The Caenorhabditis remanei Sequencing Consortium"/>
            <person name="Wilson R.K."/>
        </authorList>
    </citation>
    <scope>NUCLEOTIDE SEQUENCE [LARGE SCALE GENOMIC DNA]</scope>
    <source>
        <strain evidence="1">PB4641</strain>
    </source>
</reference>
<dbReference type="OrthoDB" id="5815713at2759"/>
<sequence length="390" mass="45532">MQAETSNELYLERLRAIEEKIMKMKEHTKETDLQRLVQAEEIEDLKKKVINQEWRDGIFRKEIEKMKSDAQKQQESQVETAGIRAEPAFREAFKEIQKQVKTFGESVVEEIHLIRGKLEAVEKEQDNQREMIQAIRENNNPPRTDYSRFIQMAPNPLMQIVQDAYPGLFNSRNSCITVGELDKRCGAIQGTINGIYQMVYSIKSEVMSVKPIFLIFLLRKLPFLQLDAMVYKQTKLANDLCQFKEELHDISQNRTVSSVSSHCNEDDITKTIVGEWKLISEKNCEQFCTKNTNYSHEVHSDNIKFDLEGFRLNSYFFNGQIYTFFTSKMRGEPSATRTRWYIVDNSIVSVNVDQKTQLVEYCKHSVKGDNLMLINHMSGIECTRTYKRIQ</sequence>
<dbReference type="AlphaFoldDB" id="E3M108"/>
<name>E3M108_CAERE</name>
<keyword evidence="2" id="KW-1185">Reference proteome</keyword>
<gene>
    <name evidence="1" type="ORF">CRE_06700</name>
</gene>
<dbReference type="InParanoid" id="E3M108"/>